<keyword evidence="2" id="KW-0808">Transferase</keyword>
<dbReference type="InterPro" id="IPR016181">
    <property type="entry name" value="Acyl_CoA_acyltransferase"/>
</dbReference>
<proteinExistence type="predicted"/>
<feature type="domain" description="N-acetyltransferase" evidence="1">
    <location>
        <begin position="4"/>
        <end position="164"/>
    </location>
</feature>
<dbReference type="CDD" id="cd04301">
    <property type="entry name" value="NAT_SF"/>
    <property type="match status" value="1"/>
</dbReference>
<name>A0A2W4W0Y9_9CYAN</name>
<dbReference type="Proteomes" id="UP000249467">
    <property type="component" value="Unassembled WGS sequence"/>
</dbReference>
<gene>
    <name evidence="2" type="ORF">DCF19_19435</name>
</gene>
<sequence>MFSYQVRDLTAEDESIVWTMLMYAAHESSIEAVQKQPYLCRYAEDWGREGDMGSVAFADNKPIGAVWLRLWSGSDRGFGYIDASIPELAMAVLPEYRGKGVGSKLLKAILEKAQGLFPAICLNVREDNPVVRLYERIGFVRVEGSKIVNRVGGVSFNMMYSNHK</sequence>
<protein>
    <submittedName>
        <fullName evidence="2">N-acetyltransferase</fullName>
    </submittedName>
</protein>
<dbReference type="PANTHER" id="PTHR43617">
    <property type="entry name" value="L-AMINO ACID N-ACETYLTRANSFERASE"/>
    <property type="match status" value="1"/>
</dbReference>
<dbReference type="EMBL" id="QBML01000033">
    <property type="protein sequence ID" value="PZO37177.1"/>
    <property type="molecule type" value="Genomic_DNA"/>
</dbReference>
<dbReference type="SUPFAM" id="SSF55729">
    <property type="entry name" value="Acyl-CoA N-acyltransferases (Nat)"/>
    <property type="match status" value="1"/>
</dbReference>
<accession>A0A2W4W0Y9</accession>
<organism evidence="2 3">
    <name type="scientific">Pseudanabaena frigida</name>
    <dbReference type="NCBI Taxonomy" id="945775"/>
    <lineage>
        <taxon>Bacteria</taxon>
        <taxon>Bacillati</taxon>
        <taxon>Cyanobacteriota</taxon>
        <taxon>Cyanophyceae</taxon>
        <taxon>Pseudanabaenales</taxon>
        <taxon>Pseudanabaenaceae</taxon>
        <taxon>Pseudanabaena</taxon>
    </lineage>
</organism>
<reference evidence="2 3" key="2">
    <citation type="submission" date="2018-06" db="EMBL/GenBank/DDBJ databases">
        <title>Metagenomic assembly of (sub)arctic Cyanobacteria and their associated microbiome from non-axenic cultures.</title>
        <authorList>
            <person name="Baurain D."/>
        </authorList>
    </citation>
    <scope>NUCLEOTIDE SEQUENCE [LARGE SCALE GENOMIC DNA]</scope>
    <source>
        <strain evidence="2">ULC066bin1</strain>
    </source>
</reference>
<dbReference type="Gene3D" id="3.40.630.30">
    <property type="match status" value="1"/>
</dbReference>
<dbReference type="AlphaFoldDB" id="A0A2W4W0Y9"/>
<reference evidence="2 3" key="1">
    <citation type="submission" date="2018-04" db="EMBL/GenBank/DDBJ databases">
        <authorList>
            <person name="Go L.Y."/>
            <person name="Mitchell J.A."/>
        </authorList>
    </citation>
    <scope>NUCLEOTIDE SEQUENCE [LARGE SCALE GENOMIC DNA]</scope>
    <source>
        <strain evidence="2">ULC066bin1</strain>
    </source>
</reference>
<evidence type="ECO:0000313" key="2">
    <source>
        <dbReference type="EMBL" id="PZO37177.1"/>
    </source>
</evidence>
<dbReference type="GO" id="GO:0016747">
    <property type="term" value="F:acyltransferase activity, transferring groups other than amino-acyl groups"/>
    <property type="evidence" value="ECO:0007669"/>
    <property type="project" value="InterPro"/>
</dbReference>
<comment type="caution">
    <text evidence="2">The sequence shown here is derived from an EMBL/GenBank/DDBJ whole genome shotgun (WGS) entry which is preliminary data.</text>
</comment>
<evidence type="ECO:0000259" key="1">
    <source>
        <dbReference type="PROSITE" id="PS51186"/>
    </source>
</evidence>
<dbReference type="InterPro" id="IPR000182">
    <property type="entry name" value="GNAT_dom"/>
</dbReference>
<dbReference type="InterPro" id="IPR050276">
    <property type="entry name" value="MshD_Acetyltransferase"/>
</dbReference>
<dbReference type="Pfam" id="PF00583">
    <property type="entry name" value="Acetyltransf_1"/>
    <property type="match status" value="1"/>
</dbReference>
<dbReference type="PROSITE" id="PS51186">
    <property type="entry name" value="GNAT"/>
    <property type="match status" value="1"/>
</dbReference>
<evidence type="ECO:0000313" key="3">
    <source>
        <dbReference type="Proteomes" id="UP000249467"/>
    </source>
</evidence>